<proteinExistence type="predicted"/>
<sequence>MKLDGPEAQLVAFRWLFPRNLGERSRTRDVLQKARFEAFAEPAEPTEPPRFSSSRCELLRVVQSHDFEKVLPPWASDIEYVPYPKFPENEEQDPYAKSQTRGKENSVVSSAQNTRQMFKNPHAAEGRRHALSSGLLDAQNDGPVFQADFFSTASLLPSSQSSGESTATSAIDTPVEKRNWPVFGRAASKTQAAMPNNRATTNRKRTACEANDNTFSLQGLPTSNPSSTTHPKRVLPISSRVRGEAGAVSGLDTATEPVAPTRSPNTTPSQHRRPNSNTASVKAVGGVRTTSNGSSSLCKSHSKRSAAFPHASIAVAVSAPAATSATPRSPPNGGSQANATITTTDEHKPTEVPPQISPLALSPVAFEFTPSNWSPLPLSPEQFLPTTFRSLLADSYGEEEGEEDDKENKEWEDEDDGLDYSDSDY</sequence>
<protein>
    <submittedName>
        <fullName evidence="2">Uncharacterized protein</fullName>
    </submittedName>
</protein>
<feature type="compositionally biased region" description="Polar residues" evidence="1">
    <location>
        <begin position="214"/>
        <end position="229"/>
    </location>
</feature>
<feature type="region of interest" description="Disordered" evidence="1">
    <location>
        <begin position="85"/>
        <end position="111"/>
    </location>
</feature>
<comment type="caution">
    <text evidence="2">The sequence shown here is derived from an EMBL/GenBank/DDBJ whole genome shotgun (WGS) entry which is preliminary data.</text>
</comment>
<feature type="compositionally biased region" description="Polar residues" evidence="1">
    <location>
        <begin position="262"/>
        <end position="280"/>
    </location>
</feature>
<evidence type="ECO:0000256" key="1">
    <source>
        <dbReference type="SAM" id="MobiDB-lite"/>
    </source>
</evidence>
<feature type="region of interest" description="Disordered" evidence="1">
    <location>
        <begin position="241"/>
        <end position="281"/>
    </location>
</feature>
<reference evidence="2" key="1">
    <citation type="journal article" date="2020" name="Stud. Mycol.">
        <title>101 Dothideomycetes genomes: a test case for predicting lifestyles and emergence of pathogens.</title>
        <authorList>
            <person name="Haridas S."/>
            <person name="Albert R."/>
            <person name="Binder M."/>
            <person name="Bloem J."/>
            <person name="Labutti K."/>
            <person name="Salamov A."/>
            <person name="Andreopoulos B."/>
            <person name="Baker S."/>
            <person name="Barry K."/>
            <person name="Bills G."/>
            <person name="Bluhm B."/>
            <person name="Cannon C."/>
            <person name="Castanera R."/>
            <person name="Culley D."/>
            <person name="Daum C."/>
            <person name="Ezra D."/>
            <person name="Gonzalez J."/>
            <person name="Henrissat B."/>
            <person name="Kuo A."/>
            <person name="Liang C."/>
            <person name="Lipzen A."/>
            <person name="Lutzoni F."/>
            <person name="Magnuson J."/>
            <person name="Mondo S."/>
            <person name="Nolan M."/>
            <person name="Ohm R."/>
            <person name="Pangilinan J."/>
            <person name="Park H.-J."/>
            <person name="Ramirez L."/>
            <person name="Alfaro M."/>
            <person name="Sun H."/>
            <person name="Tritt A."/>
            <person name="Yoshinaga Y."/>
            <person name="Zwiers L.-H."/>
            <person name="Turgeon B."/>
            <person name="Goodwin S."/>
            <person name="Spatafora J."/>
            <person name="Crous P."/>
            <person name="Grigoriev I."/>
        </authorList>
    </citation>
    <scope>NUCLEOTIDE SEQUENCE</scope>
    <source>
        <strain evidence="2">CBS 125425</strain>
    </source>
</reference>
<feature type="region of interest" description="Disordered" evidence="1">
    <location>
        <begin position="389"/>
        <end position="425"/>
    </location>
</feature>
<keyword evidence="3" id="KW-1185">Reference proteome</keyword>
<evidence type="ECO:0000313" key="2">
    <source>
        <dbReference type="EMBL" id="KAF2731302.1"/>
    </source>
</evidence>
<dbReference type="AlphaFoldDB" id="A0A9P4QUM0"/>
<feature type="region of interest" description="Disordered" evidence="1">
    <location>
        <begin position="214"/>
        <end position="233"/>
    </location>
</feature>
<accession>A0A9P4QUM0</accession>
<feature type="region of interest" description="Disordered" evidence="1">
    <location>
        <begin position="322"/>
        <end position="353"/>
    </location>
</feature>
<name>A0A9P4QUM0_9PLEO</name>
<dbReference type="Proteomes" id="UP000799444">
    <property type="component" value="Unassembled WGS sequence"/>
</dbReference>
<gene>
    <name evidence="2" type="ORF">EJ04DRAFT_554799</name>
</gene>
<dbReference type="EMBL" id="ML996198">
    <property type="protein sequence ID" value="KAF2731302.1"/>
    <property type="molecule type" value="Genomic_DNA"/>
</dbReference>
<evidence type="ECO:0000313" key="3">
    <source>
        <dbReference type="Proteomes" id="UP000799444"/>
    </source>
</evidence>
<organism evidence="2 3">
    <name type="scientific">Polyplosphaeria fusca</name>
    <dbReference type="NCBI Taxonomy" id="682080"/>
    <lineage>
        <taxon>Eukaryota</taxon>
        <taxon>Fungi</taxon>
        <taxon>Dikarya</taxon>
        <taxon>Ascomycota</taxon>
        <taxon>Pezizomycotina</taxon>
        <taxon>Dothideomycetes</taxon>
        <taxon>Pleosporomycetidae</taxon>
        <taxon>Pleosporales</taxon>
        <taxon>Tetraplosphaeriaceae</taxon>
        <taxon>Polyplosphaeria</taxon>
    </lineage>
</organism>
<feature type="compositionally biased region" description="Acidic residues" evidence="1">
    <location>
        <begin position="396"/>
        <end position="425"/>
    </location>
</feature>
<feature type="compositionally biased region" description="Polar residues" evidence="1">
    <location>
        <begin position="332"/>
        <end position="343"/>
    </location>
</feature>